<dbReference type="Proteomes" id="UP001165089">
    <property type="component" value="Unassembled WGS sequence"/>
</dbReference>
<protein>
    <recommendedName>
        <fullName evidence="2">LiaF transmembrane domain-containing protein</fullName>
    </recommendedName>
</protein>
<dbReference type="PANTHER" id="PTHR40763:SF5">
    <property type="entry name" value="MEMBRANE PROTEIN"/>
    <property type="match status" value="1"/>
</dbReference>
<organism evidence="3 4">
    <name type="scientific">Geothrix rubra</name>
    <dbReference type="NCBI Taxonomy" id="2927977"/>
    <lineage>
        <taxon>Bacteria</taxon>
        <taxon>Pseudomonadati</taxon>
        <taxon>Acidobacteriota</taxon>
        <taxon>Holophagae</taxon>
        <taxon>Holophagales</taxon>
        <taxon>Holophagaceae</taxon>
        <taxon>Geothrix</taxon>
    </lineage>
</organism>
<feature type="transmembrane region" description="Helical" evidence="1">
    <location>
        <begin position="95"/>
        <end position="113"/>
    </location>
</feature>
<sequence length="238" mass="24988">MIPDTEPKAPSPFSPKLVLGVAIIVAGLVLTLDNLGLVEAHLIFKLWPLVLVALGVAKLRQEGSGGSGGTGAWVLIFVGAFILLANFGRVHLTDALGPLLIVALGIFLVVKALKQSRGVPPELEKSEDFLQGTAIFGAFKRRVLTQSLRGGELTAIFGGFEVDLRHAAIADSQARVDVFVLFGGGEIRVPEGWEVANRATSIMGSVGDSTYHGGEAQAGRPRLVLTGLTLFGGVEVKS</sequence>
<keyword evidence="1" id="KW-0812">Transmembrane</keyword>
<name>A0ABQ5Q357_9BACT</name>
<keyword evidence="1" id="KW-1133">Transmembrane helix</keyword>
<dbReference type="EMBL" id="BSDD01000001">
    <property type="protein sequence ID" value="GLH69032.1"/>
    <property type="molecule type" value="Genomic_DNA"/>
</dbReference>
<evidence type="ECO:0000256" key="1">
    <source>
        <dbReference type="SAM" id="Phobius"/>
    </source>
</evidence>
<feature type="transmembrane region" description="Helical" evidence="1">
    <location>
        <begin position="42"/>
        <end position="59"/>
    </location>
</feature>
<accession>A0ABQ5Q357</accession>
<dbReference type="InterPro" id="IPR054331">
    <property type="entry name" value="LiaF_TM"/>
</dbReference>
<evidence type="ECO:0000313" key="3">
    <source>
        <dbReference type="EMBL" id="GLH69032.1"/>
    </source>
</evidence>
<evidence type="ECO:0000259" key="2">
    <source>
        <dbReference type="Pfam" id="PF22570"/>
    </source>
</evidence>
<keyword evidence="4" id="KW-1185">Reference proteome</keyword>
<comment type="caution">
    <text evidence="3">The sequence shown here is derived from an EMBL/GenBank/DDBJ whole genome shotgun (WGS) entry which is preliminary data.</text>
</comment>
<feature type="domain" description="LiaF transmembrane" evidence="2">
    <location>
        <begin position="18"/>
        <end position="113"/>
    </location>
</feature>
<proteinExistence type="predicted"/>
<feature type="transmembrane region" description="Helical" evidence="1">
    <location>
        <begin position="71"/>
        <end position="89"/>
    </location>
</feature>
<evidence type="ECO:0000313" key="4">
    <source>
        <dbReference type="Proteomes" id="UP001165089"/>
    </source>
</evidence>
<feature type="transmembrane region" description="Helical" evidence="1">
    <location>
        <begin position="17"/>
        <end position="36"/>
    </location>
</feature>
<dbReference type="Pfam" id="PF22570">
    <property type="entry name" value="LiaF-TM"/>
    <property type="match status" value="1"/>
</dbReference>
<keyword evidence="1" id="KW-0472">Membrane</keyword>
<dbReference type="RefSeq" id="WP_285722772.1">
    <property type="nucleotide sequence ID" value="NZ_BSDD01000001.1"/>
</dbReference>
<dbReference type="PANTHER" id="PTHR40763">
    <property type="entry name" value="MEMBRANE PROTEIN-RELATED"/>
    <property type="match status" value="1"/>
</dbReference>
<reference evidence="3 4" key="1">
    <citation type="journal article" date="2023" name="Antonie Van Leeuwenhoek">
        <title>Mesoterricola silvestris gen. nov., sp. nov., Mesoterricola sediminis sp. nov., Geothrix oryzae sp. nov., Geothrix edaphica sp. nov., Geothrix rubra sp. nov., and Geothrix limicola sp. nov., six novel members of Acidobacteriota isolated from soils.</title>
        <authorList>
            <person name="Itoh H."/>
            <person name="Sugisawa Y."/>
            <person name="Mise K."/>
            <person name="Xu Z."/>
            <person name="Kuniyasu M."/>
            <person name="Ushijima N."/>
            <person name="Kawano K."/>
            <person name="Kobayashi E."/>
            <person name="Shiratori Y."/>
            <person name="Masuda Y."/>
            <person name="Senoo K."/>
        </authorList>
    </citation>
    <scope>NUCLEOTIDE SEQUENCE [LARGE SCALE GENOMIC DNA]</scope>
    <source>
        <strain evidence="3 4">Red803</strain>
    </source>
</reference>
<gene>
    <name evidence="3" type="ORF">GETHPA_05650</name>
</gene>